<dbReference type="OMA" id="TLMQHEK"/>
<dbReference type="NCBIfam" id="TIGR01571">
    <property type="entry name" value="A_thal_Cys_rich"/>
    <property type="match status" value="1"/>
</dbReference>
<feature type="region of interest" description="Disordered" evidence="1">
    <location>
        <begin position="1"/>
        <end position="37"/>
    </location>
</feature>
<dbReference type="Pfam" id="PF04749">
    <property type="entry name" value="PLAC8"/>
    <property type="match status" value="1"/>
</dbReference>
<organism evidence="2 3">
    <name type="scientific">Serendipita indica (strain DSM 11827)</name>
    <name type="common">Root endophyte fungus</name>
    <name type="synonym">Piriformospora indica</name>
    <dbReference type="NCBI Taxonomy" id="1109443"/>
    <lineage>
        <taxon>Eukaryota</taxon>
        <taxon>Fungi</taxon>
        <taxon>Dikarya</taxon>
        <taxon>Basidiomycota</taxon>
        <taxon>Agaricomycotina</taxon>
        <taxon>Agaricomycetes</taxon>
        <taxon>Sebacinales</taxon>
        <taxon>Serendipitaceae</taxon>
        <taxon>Serendipita</taxon>
    </lineage>
</organism>
<dbReference type="AlphaFoldDB" id="G4TA99"/>
<evidence type="ECO:0000256" key="1">
    <source>
        <dbReference type="SAM" id="MobiDB-lite"/>
    </source>
</evidence>
<reference evidence="2 3" key="1">
    <citation type="journal article" date="2011" name="PLoS Pathog.">
        <title>Endophytic Life Strategies Decoded by Genome and Transcriptome Analyses of the Mutualistic Root Symbiont Piriformospora indica.</title>
        <authorList>
            <person name="Zuccaro A."/>
            <person name="Lahrmann U."/>
            <person name="Guldener U."/>
            <person name="Langen G."/>
            <person name="Pfiffi S."/>
            <person name="Biedenkopf D."/>
            <person name="Wong P."/>
            <person name="Samans B."/>
            <person name="Grimm C."/>
            <person name="Basiewicz M."/>
            <person name="Murat C."/>
            <person name="Martin F."/>
            <person name="Kogel K.H."/>
        </authorList>
    </citation>
    <scope>NUCLEOTIDE SEQUENCE [LARGE SCALE GENOMIC DNA]</scope>
    <source>
        <strain evidence="2 3">DSM 11827</strain>
    </source>
</reference>
<sequence>MEKHQQPMYTQQPSATPGMTMVAGGNRNAENKPYDSKGEREWSNGLCGCFGDCLTCCVATWCPCIVYGQNKSRIEHLEAQGYPHPDGGDSCGGDCCLHAFLSCFGFGWVLQIGSREKIRHRYKIAGGCFGDCCASCCCNPCALTQESRELELEERSMLPKN</sequence>
<dbReference type="InterPro" id="IPR006461">
    <property type="entry name" value="PLAC_motif_containing"/>
</dbReference>
<gene>
    <name evidence="2" type="ORF">PIIN_02073</name>
</gene>
<dbReference type="EMBL" id="CAFZ01000028">
    <property type="protein sequence ID" value="CCA68207.1"/>
    <property type="molecule type" value="Genomic_DNA"/>
</dbReference>
<evidence type="ECO:0000313" key="2">
    <source>
        <dbReference type="EMBL" id="CCA68207.1"/>
    </source>
</evidence>
<feature type="compositionally biased region" description="Polar residues" evidence="1">
    <location>
        <begin position="7"/>
        <end position="17"/>
    </location>
</feature>
<dbReference type="HOGENOM" id="CLU_083147_6_0_1"/>
<comment type="caution">
    <text evidence="2">The sequence shown here is derived from an EMBL/GenBank/DDBJ whole genome shotgun (WGS) entry which is preliminary data.</text>
</comment>
<dbReference type="InParanoid" id="G4TA99"/>
<name>G4TA99_SERID</name>
<keyword evidence="3" id="KW-1185">Reference proteome</keyword>
<dbReference type="Proteomes" id="UP000007148">
    <property type="component" value="Unassembled WGS sequence"/>
</dbReference>
<dbReference type="STRING" id="1109443.G4TA99"/>
<dbReference type="OrthoDB" id="1045822at2759"/>
<accession>G4TA99</accession>
<evidence type="ECO:0000313" key="3">
    <source>
        <dbReference type="Proteomes" id="UP000007148"/>
    </source>
</evidence>
<dbReference type="PANTHER" id="PTHR15907">
    <property type="entry name" value="DUF614 FAMILY PROTEIN-RELATED"/>
    <property type="match status" value="1"/>
</dbReference>
<dbReference type="eggNOG" id="ENOG502S7UD">
    <property type="taxonomic scope" value="Eukaryota"/>
</dbReference>
<protein>
    <recommendedName>
        <fullName evidence="4">PLAC8-domain-containing protein</fullName>
    </recommendedName>
</protein>
<proteinExistence type="predicted"/>
<evidence type="ECO:0008006" key="4">
    <source>
        <dbReference type="Google" id="ProtNLM"/>
    </source>
</evidence>